<evidence type="ECO:0000256" key="1">
    <source>
        <dbReference type="SAM" id="Phobius"/>
    </source>
</evidence>
<evidence type="ECO:0000313" key="5">
    <source>
        <dbReference type="Proteomes" id="UP000746471"/>
    </source>
</evidence>
<dbReference type="EMBL" id="JAHBCL010000011">
    <property type="protein sequence ID" value="MBS7526599.1"/>
    <property type="molecule type" value="Genomic_DNA"/>
</dbReference>
<name>A0ABS5PN40_9FIRM</name>
<dbReference type="PANTHER" id="PTHR43179:SF7">
    <property type="entry name" value="RHAMNOSYLTRANSFERASE WBBL"/>
    <property type="match status" value="1"/>
</dbReference>
<evidence type="ECO:0000259" key="2">
    <source>
        <dbReference type="Pfam" id="PF00535"/>
    </source>
</evidence>
<dbReference type="InterPro" id="IPR001173">
    <property type="entry name" value="Glyco_trans_2-like"/>
</dbReference>
<dbReference type="RefSeq" id="WP_213236457.1">
    <property type="nucleotide sequence ID" value="NZ_JAHBCL010000011.1"/>
</dbReference>
<keyword evidence="1" id="KW-0472">Membrane</keyword>
<evidence type="ECO:0000259" key="3">
    <source>
        <dbReference type="Pfam" id="PF13632"/>
    </source>
</evidence>
<comment type="caution">
    <text evidence="4">The sequence shown here is derived from an EMBL/GenBank/DDBJ whole genome shotgun (WGS) entry which is preliminary data.</text>
</comment>
<keyword evidence="1" id="KW-0812">Transmembrane</keyword>
<feature type="transmembrane region" description="Helical" evidence="1">
    <location>
        <begin position="256"/>
        <end position="281"/>
    </location>
</feature>
<sequence>MLSIIIVHYKTLKMTSETIRSIQNSKLSSTYEIIVVDNASNDGSVAQLRSEFPEVDFIENDQNDGFAKANNIGIRKAKGEYILLLNSDIALAPDALEKALQYIIKNRNTGILGIRLVLPNGVLDHTCKRGFPTPMSSLYYFMKLHKKYPESKKYGHYTQSFINEEETAIVDAVVGAFMLIPKDVIQKVGLLDESFFMYGEDLDYCYRAHSTGYDIVYYPEARAVHFKGGSGRSLKVTYEFYRAMWLFYKKHYVHTYGLGTTVLVGVGIAVMFLFAALKWFFRRT</sequence>
<dbReference type="SUPFAM" id="SSF53448">
    <property type="entry name" value="Nucleotide-diphospho-sugar transferases"/>
    <property type="match status" value="1"/>
</dbReference>
<protein>
    <submittedName>
        <fullName evidence="4">Glycosyltransferase family 2 protein</fullName>
    </submittedName>
</protein>
<proteinExistence type="predicted"/>
<dbReference type="PANTHER" id="PTHR43179">
    <property type="entry name" value="RHAMNOSYLTRANSFERASE WBBL"/>
    <property type="match status" value="1"/>
</dbReference>
<dbReference type="Proteomes" id="UP000746471">
    <property type="component" value="Unassembled WGS sequence"/>
</dbReference>
<dbReference type="Pfam" id="PF13632">
    <property type="entry name" value="Glyco_trans_2_3"/>
    <property type="match status" value="1"/>
</dbReference>
<dbReference type="InterPro" id="IPR029044">
    <property type="entry name" value="Nucleotide-diphossugar_trans"/>
</dbReference>
<gene>
    <name evidence="4" type="ORF">KHM83_07915</name>
</gene>
<reference evidence="4 5" key="1">
    <citation type="submission" date="2021-05" db="EMBL/GenBank/DDBJ databases">
        <title>Fusibacter ferrireducens sp. nov., an anaerobic, sulfur- and Fe-reducing bacterium isolated from the mangrove sediment.</title>
        <authorList>
            <person name="Qiu D."/>
        </authorList>
    </citation>
    <scope>NUCLEOTIDE SEQUENCE [LARGE SCALE GENOMIC DNA]</scope>
    <source>
        <strain evidence="4 5">DSM 12116</strain>
    </source>
</reference>
<keyword evidence="5" id="KW-1185">Reference proteome</keyword>
<dbReference type="Pfam" id="PF00535">
    <property type="entry name" value="Glycos_transf_2"/>
    <property type="match status" value="1"/>
</dbReference>
<organism evidence="4 5">
    <name type="scientific">Fusibacter paucivorans</name>
    <dbReference type="NCBI Taxonomy" id="76009"/>
    <lineage>
        <taxon>Bacteria</taxon>
        <taxon>Bacillati</taxon>
        <taxon>Bacillota</taxon>
        <taxon>Clostridia</taxon>
        <taxon>Eubacteriales</taxon>
        <taxon>Eubacteriales Family XII. Incertae Sedis</taxon>
        <taxon>Fusibacter</taxon>
    </lineage>
</organism>
<dbReference type="Gene3D" id="3.90.550.10">
    <property type="entry name" value="Spore Coat Polysaccharide Biosynthesis Protein SpsA, Chain A"/>
    <property type="match status" value="1"/>
</dbReference>
<keyword evidence="1" id="KW-1133">Transmembrane helix</keyword>
<feature type="domain" description="Glycosyltransferase 2-like" evidence="2">
    <location>
        <begin position="3"/>
        <end position="117"/>
    </location>
</feature>
<accession>A0ABS5PN40</accession>
<evidence type="ECO:0000313" key="4">
    <source>
        <dbReference type="EMBL" id="MBS7526599.1"/>
    </source>
</evidence>
<feature type="domain" description="Glycosyltransferase 2-like" evidence="3">
    <location>
        <begin position="169"/>
        <end position="278"/>
    </location>
</feature>
<dbReference type="CDD" id="cd04186">
    <property type="entry name" value="GT_2_like_c"/>
    <property type="match status" value="1"/>
</dbReference>